<dbReference type="PROSITE" id="PS51007">
    <property type="entry name" value="CYTC"/>
    <property type="match status" value="1"/>
</dbReference>
<organism evidence="9 10">
    <name type="scientific">Pseudobacteriovorax antillogorgiicola</name>
    <dbReference type="NCBI Taxonomy" id="1513793"/>
    <lineage>
        <taxon>Bacteria</taxon>
        <taxon>Pseudomonadati</taxon>
        <taxon>Bdellovibrionota</taxon>
        <taxon>Oligoflexia</taxon>
        <taxon>Oligoflexales</taxon>
        <taxon>Pseudobacteriovoracaceae</taxon>
        <taxon>Pseudobacteriovorax</taxon>
    </lineage>
</organism>
<dbReference type="GO" id="GO:0009055">
    <property type="term" value="F:electron transfer activity"/>
    <property type="evidence" value="ECO:0007669"/>
    <property type="project" value="InterPro"/>
</dbReference>
<evidence type="ECO:0000256" key="7">
    <source>
        <dbReference type="SAM" id="MobiDB-lite"/>
    </source>
</evidence>
<dbReference type="PROSITE" id="PS51257">
    <property type="entry name" value="PROKAR_LIPOPROTEIN"/>
    <property type="match status" value="1"/>
</dbReference>
<keyword evidence="4" id="KW-0249">Electron transport</keyword>
<evidence type="ECO:0000256" key="2">
    <source>
        <dbReference type="ARBA" id="ARBA00022617"/>
    </source>
</evidence>
<evidence type="ECO:0000256" key="4">
    <source>
        <dbReference type="ARBA" id="ARBA00022982"/>
    </source>
</evidence>
<dbReference type="STRING" id="1513793.SAMN06296036_115102"/>
<dbReference type="EMBL" id="FWZT01000015">
    <property type="protein sequence ID" value="SMF49688.1"/>
    <property type="molecule type" value="Genomic_DNA"/>
</dbReference>
<dbReference type="PANTHER" id="PTHR35008">
    <property type="entry name" value="BLL4482 PROTEIN-RELATED"/>
    <property type="match status" value="1"/>
</dbReference>
<protein>
    <submittedName>
        <fullName evidence="9">Cytochrome c, mono-and diheme variants</fullName>
    </submittedName>
</protein>
<dbReference type="InterPro" id="IPR009056">
    <property type="entry name" value="Cyt_c-like_dom"/>
</dbReference>
<dbReference type="Pfam" id="PF13442">
    <property type="entry name" value="Cytochrome_CBB3"/>
    <property type="match status" value="1"/>
</dbReference>
<dbReference type="Proteomes" id="UP000192907">
    <property type="component" value="Unassembled WGS sequence"/>
</dbReference>
<dbReference type="SUPFAM" id="SSF46626">
    <property type="entry name" value="Cytochrome c"/>
    <property type="match status" value="1"/>
</dbReference>
<dbReference type="InterPro" id="IPR008168">
    <property type="entry name" value="Cyt_C_IC"/>
</dbReference>
<evidence type="ECO:0000256" key="6">
    <source>
        <dbReference type="PROSITE-ProRule" id="PRU00433"/>
    </source>
</evidence>
<dbReference type="GO" id="GO:0020037">
    <property type="term" value="F:heme binding"/>
    <property type="evidence" value="ECO:0007669"/>
    <property type="project" value="InterPro"/>
</dbReference>
<name>A0A1Y6C7Z0_9BACT</name>
<feature type="domain" description="Cytochrome c" evidence="8">
    <location>
        <begin position="88"/>
        <end position="176"/>
    </location>
</feature>
<dbReference type="Gene3D" id="1.10.760.10">
    <property type="entry name" value="Cytochrome c-like domain"/>
    <property type="match status" value="1"/>
</dbReference>
<evidence type="ECO:0000256" key="5">
    <source>
        <dbReference type="ARBA" id="ARBA00023004"/>
    </source>
</evidence>
<evidence type="ECO:0000256" key="3">
    <source>
        <dbReference type="ARBA" id="ARBA00022723"/>
    </source>
</evidence>
<dbReference type="RefSeq" id="WP_132319796.1">
    <property type="nucleotide sequence ID" value="NZ_FWZT01000015.1"/>
</dbReference>
<evidence type="ECO:0000313" key="9">
    <source>
        <dbReference type="EMBL" id="SMF49688.1"/>
    </source>
</evidence>
<dbReference type="GO" id="GO:0005506">
    <property type="term" value="F:iron ion binding"/>
    <property type="evidence" value="ECO:0007669"/>
    <property type="project" value="InterPro"/>
</dbReference>
<feature type="region of interest" description="Disordered" evidence="7">
    <location>
        <begin position="21"/>
        <end position="57"/>
    </location>
</feature>
<gene>
    <name evidence="9" type="ORF">SAMN06296036_115102</name>
</gene>
<reference evidence="10" key="1">
    <citation type="submission" date="2017-04" db="EMBL/GenBank/DDBJ databases">
        <authorList>
            <person name="Varghese N."/>
            <person name="Submissions S."/>
        </authorList>
    </citation>
    <scope>NUCLEOTIDE SEQUENCE [LARGE SCALE GENOMIC DNA]</scope>
    <source>
        <strain evidence="10">RKEM611</strain>
    </source>
</reference>
<dbReference type="AlphaFoldDB" id="A0A1Y6C7Z0"/>
<keyword evidence="2 6" id="KW-0349">Heme</keyword>
<dbReference type="InterPro" id="IPR036909">
    <property type="entry name" value="Cyt_c-like_dom_sf"/>
</dbReference>
<dbReference type="PRINTS" id="PR00605">
    <property type="entry name" value="CYTCHROMECIC"/>
</dbReference>
<evidence type="ECO:0000259" key="8">
    <source>
        <dbReference type="PROSITE" id="PS51007"/>
    </source>
</evidence>
<proteinExistence type="predicted"/>
<keyword evidence="10" id="KW-1185">Reference proteome</keyword>
<sequence>MIQRIAMIAMLSWGLGSCTRCSQSQEPEADAPADTVEAPQDEVHSMAKPTGQPDEDGAIFEKKKVTPVQILKMKEIENDGQDFAYTKDNTDKGKAIYMAQCSRCHGVEGRGDGPEERQLSIAPTNLREWELKFGSSIEDLVYTINYGRSEGEMPAFRDQLSEEDIWTVAYYVEAWVSQANP</sequence>
<accession>A0A1Y6C7Z0</accession>
<dbReference type="InterPro" id="IPR051459">
    <property type="entry name" value="Cytochrome_c-type_DH"/>
</dbReference>
<evidence type="ECO:0000256" key="1">
    <source>
        <dbReference type="ARBA" id="ARBA00022448"/>
    </source>
</evidence>
<dbReference type="PANTHER" id="PTHR35008:SF8">
    <property type="entry name" value="ALCOHOL DEHYDROGENASE CYTOCHROME C SUBUNIT"/>
    <property type="match status" value="1"/>
</dbReference>
<keyword evidence="1" id="KW-0813">Transport</keyword>
<dbReference type="OrthoDB" id="9808312at2"/>
<keyword evidence="5 6" id="KW-0408">Iron</keyword>
<evidence type="ECO:0000313" key="10">
    <source>
        <dbReference type="Proteomes" id="UP000192907"/>
    </source>
</evidence>
<keyword evidence="3 6" id="KW-0479">Metal-binding</keyword>